<organism evidence="3 4">
    <name type="scientific">Entomoplasma ellychniae</name>
    <dbReference type="NCBI Taxonomy" id="2114"/>
    <lineage>
        <taxon>Bacteria</taxon>
        <taxon>Bacillati</taxon>
        <taxon>Mycoplasmatota</taxon>
        <taxon>Mollicutes</taxon>
        <taxon>Entomoplasmatales</taxon>
        <taxon>Entomoplasmataceae</taxon>
        <taxon>Entomoplasma</taxon>
    </lineage>
</organism>
<keyword evidence="3" id="KW-0378">Hydrolase</keyword>
<feature type="transmembrane region" description="Helical" evidence="1">
    <location>
        <begin position="308"/>
        <end position="329"/>
    </location>
</feature>
<feature type="transmembrane region" description="Helical" evidence="1">
    <location>
        <begin position="140"/>
        <end position="161"/>
    </location>
</feature>
<evidence type="ECO:0000256" key="1">
    <source>
        <dbReference type="SAM" id="Phobius"/>
    </source>
</evidence>
<reference evidence="3 4" key="1">
    <citation type="submission" date="2017-11" db="EMBL/GenBank/DDBJ databases">
        <title>Genome sequence of Entomoplasma ellychniae ELCN-1 (ATCC 43707).</title>
        <authorList>
            <person name="Lo W.-S."/>
            <person name="Gasparich G.E."/>
            <person name="Kuo C.-H."/>
        </authorList>
    </citation>
    <scope>NUCLEOTIDE SEQUENCE [LARGE SCALE GENOMIC DNA]</scope>
    <source>
        <strain evidence="3 4">ELCN-1</strain>
    </source>
</reference>
<dbReference type="PANTHER" id="PTHR43592:SF15">
    <property type="entry name" value="CAAX AMINO TERMINAL PROTEASE FAMILY PROTEIN"/>
    <property type="match status" value="1"/>
</dbReference>
<dbReference type="InterPro" id="IPR003675">
    <property type="entry name" value="Rce1/LyrA-like_dom"/>
</dbReference>
<evidence type="ECO:0000313" key="3">
    <source>
        <dbReference type="EMBL" id="PPE04667.1"/>
    </source>
</evidence>
<keyword evidence="3" id="KW-0645">Protease</keyword>
<dbReference type="GO" id="GO:0080120">
    <property type="term" value="P:CAAX-box protein maturation"/>
    <property type="evidence" value="ECO:0007669"/>
    <property type="project" value="UniProtKB-ARBA"/>
</dbReference>
<feature type="transmembrane region" description="Helical" evidence="1">
    <location>
        <begin position="284"/>
        <end position="301"/>
    </location>
</feature>
<comment type="caution">
    <text evidence="3">The sequence shown here is derived from an EMBL/GenBank/DDBJ whole genome shotgun (WGS) entry which is preliminary data.</text>
</comment>
<gene>
    <name evidence="3" type="ORF">EELLY_v1c03470</name>
</gene>
<keyword evidence="1" id="KW-0472">Membrane</keyword>
<feature type="transmembrane region" description="Helical" evidence="1">
    <location>
        <begin position="38"/>
        <end position="60"/>
    </location>
</feature>
<evidence type="ECO:0000259" key="2">
    <source>
        <dbReference type="Pfam" id="PF02517"/>
    </source>
</evidence>
<evidence type="ECO:0000313" key="4">
    <source>
        <dbReference type="Proteomes" id="UP000239010"/>
    </source>
</evidence>
<name>A0A8E2UCR7_9MOLU</name>
<feature type="transmembrane region" description="Helical" evidence="1">
    <location>
        <begin position="80"/>
        <end position="98"/>
    </location>
</feature>
<dbReference type="GO" id="GO:0004175">
    <property type="term" value="F:endopeptidase activity"/>
    <property type="evidence" value="ECO:0007669"/>
    <property type="project" value="UniProtKB-ARBA"/>
</dbReference>
<protein>
    <submittedName>
        <fullName evidence="3">CAAX amino terminal membrane bound protease</fullName>
    </submittedName>
</protein>
<keyword evidence="4" id="KW-1185">Reference proteome</keyword>
<dbReference type="PANTHER" id="PTHR43592">
    <property type="entry name" value="CAAX AMINO TERMINAL PROTEASE"/>
    <property type="match status" value="1"/>
</dbReference>
<accession>A0A8E2UCR7</accession>
<dbReference type="Pfam" id="PF02517">
    <property type="entry name" value="Rce1-like"/>
    <property type="match status" value="1"/>
</dbReference>
<dbReference type="EMBL" id="PHND01000001">
    <property type="protein sequence ID" value="PPE04667.1"/>
    <property type="molecule type" value="Genomic_DNA"/>
</dbReference>
<sequence>MKSIKNYFKNMDKTLKFESNIDSNLEFKFNIYRPKVEGVIFTTFVLIIPFFLLLLISLILKPNASNTDEKNNSIVALRSVLLVSSQILSATIGAYILYKRDNQLFLKTSIFGVFAFIILPFAIVIIIISIINLISNNEILTGFSSLIIQGVVEVGIAYLMLKKAINLKLRIKKTLQKNKKELLFLTFAIGWLMLIISMLSTLLITQKTSNQESLENLLHNSSKIVVVFYLILLFAFTVVIAPFVEEIVIRDGIFTACGNKWFGFVVSSLCFAMIHVFNDGDIQNIWIYLLPGIVLSATFIYTKGNVTYTWLIHALSNFISFILIVARLIS</sequence>
<feature type="transmembrane region" description="Helical" evidence="1">
    <location>
        <begin position="224"/>
        <end position="249"/>
    </location>
</feature>
<dbReference type="RefSeq" id="WP_104205782.1">
    <property type="nucleotide sequence ID" value="NZ_PHND01000001.1"/>
</dbReference>
<feature type="transmembrane region" description="Helical" evidence="1">
    <location>
        <begin position="182"/>
        <end position="204"/>
    </location>
</feature>
<feature type="domain" description="CAAX prenyl protease 2/Lysostaphin resistance protein A-like" evidence="2">
    <location>
        <begin position="230"/>
        <end position="319"/>
    </location>
</feature>
<keyword evidence="1" id="KW-1133">Transmembrane helix</keyword>
<dbReference type="Proteomes" id="UP000239010">
    <property type="component" value="Unassembled WGS sequence"/>
</dbReference>
<dbReference type="AlphaFoldDB" id="A0A8E2UCR7"/>
<proteinExistence type="predicted"/>
<feature type="transmembrane region" description="Helical" evidence="1">
    <location>
        <begin position="110"/>
        <end position="134"/>
    </location>
</feature>
<dbReference type="GO" id="GO:0006508">
    <property type="term" value="P:proteolysis"/>
    <property type="evidence" value="ECO:0007669"/>
    <property type="project" value="UniProtKB-KW"/>
</dbReference>
<keyword evidence="1" id="KW-0812">Transmembrane</keyword>
<feature type="transmembrane region" description="Helical" evidence="1">
    <location>
        <begin position="261"/>
        <end position="278"/>
    </location>
</feature>